<evidence type="ECO:0000256" key="1">
    <source>
        <dbReference type="SAM" id="MobiDB-lite"/>
    </source>
</evidence>
<dbReference type="InterPro" id="IPR003673">
    <property type="entry name" value="CoA-Trfase_fam_III"/>
</dbReference>
<reference evidence="2 3" key="1">
    <citation type="submission" date="2021-06" db="EMBL/GenBank/DDBJ databases">
        <title>Genome-based taxonomic framework of Microbacterium strains isolated from marine environment, the description of four new species and reclassification of four preexisting species.</title>
        <authorList>
            <person name="Lee S.D."/>
            <person name="Kim S.-M."/>
            <person name="Byeon Y.-S."/>
            <person name="Yang H.L."/>
            <person name="Kim I.S."/>
        </authorList>
    </citation>
    <scope>NUCLEOTIDE SEQUENCE [LARGE SCALE GENOMIC DNA]</scope>
    <source>
        <strain evidence="2 3">KSW4-10</strain>
    </source>
</reference>
<dbReference type="PANTHER" id="PTHR48228">
    <property type="entry name" value="SUCCINYL-COA--D-CITRAMALATE COA-TRANSFERASE"/>
    <property type="match status" value="1"/>
</dbReference>
<dbReference type="Proteomes" id="UP000830631">
    <property type="component" value="Chromosome"/>
</dbReference>
<evidence type="ECO:0000313" key="3">
    <source>
        <dbReference type="Proteomes" id="UP000830631"/>
    </source>
</evidence>
<dbReference type="InterPro" id="IPR050509">
    <property type="entry name" value="CoA-transferase_III"/>
</dbReference>
<evidence type="ECO:0000313" key="2">
    <source>
        <dbReference type="EMBL" id="UPL17299.1"/>
    </source>
</evidence>
<accession>A0ABY4IWZ9</accession>
<name>A0ABY4IWZ9_9MICO</name>
<dbReference type="EMBL" id="CP078078">
    <property type="protein sequence ID" value="UPL17299.1"/>
    <property type="molecule type" value="Genomic_DNA"/>
</dbReference>
<proteinExistence type="predicted"/>
<organism evidence="2 3">
    <name type="scientific">Microbacterium aurugineum</name>
    <dbReference type="NCBI Taxonomy" id="2851642"/>
    <lineage>
        <taxon>Bacteria</taxon>
        <taxon>Bacillati</taxon>
        <taxon>Actinomycetota</taxon>
        <taxon>Actinomycetes</taxon>
        <taxon>Micrococcales</taxon>
        <taxon>Microbacteriaceae</taxon>
        <taxon>Microbacterium</taxon>
    </lineage>
</organism>
<dbReference type="InterPro" id="IPR023606">
    <property type="entry name" value="CoA-Trfase_III_dom_1_sf"/>
</dbReference>
<feature type="compositionally biased region" description="Low complexity" evidence="1">
    <location>
        <begin position="203"/>
        <end position="214"/>
    </location>
</feature>
<feature type="region of interest" description="Disordered" evidence="1">
    <location>
        <begin position="201"/>
        <end position="220"/>
    </location>
</feature>
<keyword evidence="3" id="KW-1185">Reference proteome</keyword>
<gene>
    <name evidence="2" type="ORF">KV397_05775</name>
</gene>
<dbReference type="PANTHER" id="PTHR48228:SF4">
    <property type="entry name" value="BLR3030 PROTEIN"/>
    <property type="match status" value="1"/>
</dbReference>
<dbReference type="Gene3D" id="3.40.50.10540">
    <property type="entry name" value="Crotonobetainyl-coa:carnitine coa-transferase, domain 1"/>
    <property type="match status" value="1"/>
</dbReference>
<dbReference type="GO" id="GO:0016740">
    <property type="term" value="F:transferase activity"/>
    <property type="evidence" value="ECO:0007669"/>
    <property type="project" value="UniProtKB-KW"/>
</dbReference>
<sequence>MPTLPDEPLLETAHAHADDDDRRGSRDGGELFERVLAELGIAVTDRSSAALPVIPLSSRLDTAALAWASVSAVMVAAGRSPEDLDPERVAVAYGSDRVLTLDGAAPPVWSPYSGFWRTSDGWIRTHGNYPHHAARLRAGLGLQEGAGAEAVRDVLAEQQSAPAVAAITAAGGLAVRVMAEAPATDRLLGARPLLEINRVEAVSPSPSSRSTSADARSEHRPLQGMRVLDLTRVIAGPVCTRTLALLGADVLRIDPPQLPEPEWQHLDTGHGKRSAVLDARDPQLEELIERADAVVLGYRPAALDRLGLNPEELARRHSGLVVAQLSAWGTEHPDRAGFDSLVQAESGIALIESPDGDRPGALPVQALDHSAGYLLAAAVTTLLRQRPPRPDGSWVVRTSLRRVAAELLQMPRRRQPNAARGFAVDPHVARFVLGDTSLTTARPALPGFEFDAPHPWGSDQPRW</sequence>
<dbReference type="RefSeq" id="WP_261812389.1">
    <property type="nucleotide sequence ID" value="NZ_CP078078.1"/>
</dbReference>
<keyword evidence="2" id="KW-0808">Transferase</keyword>
<dbReference type="SUPFAM" id="SSF89796">
    <property type="entry name" value="CoA-transferase family III (CaiB/BaiF)"/>
    <property type="match status" value="2"/>
</dbReference>
<dbReference type="Pfam" id="PF02515">
    <property type="entry name" value="CoA_transf_3"/>
    <property type="match status" value="1"/>
</dbReference>
<protein>
    <submittedName>
        <fullName evidence="2">CoA transferase</fullName>
    </submittedName>
</protein>